<dbReference type="Proteomes" id="UP000000329">
    <property type="component" value="Chromosome"/>
</dbReference>
<dbReference type="AlphaFoldDB" id="D8IQA6"/>
<dbReference type="KEGG" id="hse:Hsero_3539"/>
<dbReference type="EMBL" id="CP002039">
    <property type="protein sequence ID" value="ADJ65018.1"/>
    <property type="molecule type" value="Genomic_DNA"/>
</dbReference>
<dbReference type="eggNOG" id="ENOG50316CK">
    <property type="taxonomic scope" value="Bacteria"/>
</dbReference>
<gene>
    <name evidence="1" type="ordered locus">Hsero_3539</name>
</gene>
<organism evidence="1 2">
    <name type="scientific">Herbaspirillum seropedicae (strain SmR1)</name>
    <dbReference type="NCBI Taxonomy" id="757424"/>
    <lineage>
        <taxon>Bacteria</taxon>
        <taxon>Pseudomonadati</taxon>
        <taxon>Pseudomonadota</taxon>
        <taxon>Betaproteobacteria</taxon>
        <taxon>Burkholderiales</taxon>
        <taxon>Oxalobacteraceae</taxon>
        <taxon>Herbaspirillum</taxon>
    </lineage>
</organism>
<accession>D8IQA6</accession>
<dbReference type="OrthoDB" id="8774522at2"/>
<sequence>MEKLIARAAACNDSSSQPKRPVLSVPVAPAMRDLIDTALNTVMEQAAAEAGLSRGTLGRCADYALVGARVLSVLLDHPYEAVSGGEIIDCGGGLYVVLQPGREARRRARRLSELRDYHCWIEAWYPLPDGSRRRETIDFTMRHDRLVAEVFSLPYTRAQPPSYLWEWQDQIAPVPQEARAHLSANGRNGAWMWADKDCQRLLKKYDADHQALLDRLAGQVLHALMQVLLLERPDTTRSA</sequence>
<protein>
    <submittedName>
        <fullName evidence="1">Uncharacterized protein</fullName>
    </submittedName>
</protein>
<dbReference type="STRING" id="757424.Hsero_3539"/>
<dbReference type="HOGENOM" id="CLU_111469_0_0_4"/>
<name>D8IQA6_HERSS</name>
<reference evidence="1 2" key="1">
    <citation type="submission" date="2010-04" db="EMBL/GenBank/DDBJ databases">
        <title>The genome of Herbaspirillum seropedicae SmR1, an endophytic, nitrogen-fixing, plant-growth promoting beta-Proteobacteria.</title>
        <authorList>
            <person name="Pedrosa F.O."/>
            <person name="Monteiro R.A."/>
            <person name="Wassem R."/>
            <person name="Cruz L.M."/>
            <person name="Ayub R.A."/>
            <person name="Colauto N.B."/>
            <person name="Fernandez M.A."/>
            <person name="Fungaro M.H.P."/>
            <person name="Grisard E.C."/>
            <person name="Hungria M."/>
            <person name="Madeira H.M.F."/>
            <person name="Nodari R.O."/>
            <person name="Osaku C.A."/>
            <person name="Petzl-Erler M.L."/>
            <person name="Terenzi H."/>
            <person name="Vieira L.G.E."/>
            <person name="Almeida M.I.M."/>
            <person name="Alves L.R."/>
            <person name="Arantes O.M.N."/>
            <person name="Balsanelli E."/>
            <person name="Barcellos F.G."/>
            <person name="Baura V.A."/>
            <person name="Binde D.R."/>
            <person name="Campo R.J."/>
            <person name="Chubatsu L.S."/>
            <person name="Chueire L.M.O."/>
            <person name="Ciferri R.R."/>
            <person name="Correa L.C."/>
            <person name="da Conceicao Silva J.L."/>
            <person name="Dabul A.N.G."/>
            <person name="Dambros B.P."/>
            <person name="Faoro H."/>
            <person name="Favetti A."/>
            <person name="Friedermann G."/>
            <person name="Furlaneto M.C."/>
            <person name="Gasques L.S."/>
            <person name="Gimenes C.C.T."/>
            <person name="Gioppo N.M.R."/>
            <person name="Glienke-Blanco C."/>
            <person name="Godoy L.P."/>
            <person name="Guerra M.P."/>
            <person name="Karp S."/>
            <person name="Kava-Cordeiro V."/>
            <person name="Margarido V.P."/>
            <person name="Mathioni S.M."/>
            <person name="Menck-Soares M.A."/>
            <person name="Murace N.K."/>
            <person name="Nicolas M.F."/>
            <person name="Oliveira C.E.C."/>
            <person name="Pagnan N.A.B."/>
            <person name="Pamphile J.A."/>
            <person name="Patussi E.V."/>
            <person name="Pereira L.F.P."/>
            <person name="Pereira-Ferrari L."/>
            <person name="Pinto F.G.S."/>
            <person name="Precoma C."/>
            <person name="Prioli A.J."/>
            <person name="Prioli S.M.A.P."/>
            <person name="Raittz R.T."/>
            <person name="Ramos H.J.O."/>
            <person name="Ribeiro E.M.S.F."/>
            <person name="Rigo L.U."/>
            <person name="Rocha C.L.M.S.C."/>
            <person name="Rocha S.N."/>
            <person name="Santos K."/>
            <person name="Satori D."/>
            <person name="Silva A.G."/>
            <person name="Simao R.C.G."/>
            <person name="Soares M.A.M."/>
            <person name="Souza E.M."/>
            <person name="Steffens M.B.R."/>
            <person name="Steindel M."/>
            <person name="Tadra-Sfeir M.Z."/>
            <person name="Takahashi E.K."/>
            <person name="Torres R.A."/>
            <person name="Valle J.S."/>
            <person name="Vernal J.I."/>
            <person name="Vilas-Boas L.A."/>
            <person name="Watanabe M.A.E."/>
            <person name="Weiss V.A."/>
            <person name="Yates M.A."/>
            <person name="Souza E.M."/>
        </authorList>
    </citation>
    <scope>NUCLEOTIDE SEQUENCE [LARGE SCALE GENOMIC DNA]</scope>
    <source>
        <strain evidence="1 2">SmR1</strain>
    </source>
</reference>
<dbReference type="GeneID" id="29390074"/>
<evidence type="ECO:0000313" key="1">
    <source>
        <dbReference type="EMBL" id="ADJ65018.1"/>
    </source>
</evidence>
<keyword evidence="2" id="KW-1185">Reference proteome</keyword>
<proteinExistence type="predicted"/>
<evidence type="ECO:0000313" key="2">
    <source>
        <dbReference type="Proteomes" id="UP000000329"/>
    </source>
</evidence>
<dbReference type="RefSeq" id="WP_013235482.1">
    <property type="nucleotide sequence ID" value="NC_014323.1"/>
</dbReference>